<gene>
    <name evidence="2" type="ORF">CKM354_000674900</name>
</gene>
<dbReference type="AlphaFoldDB" id="A0A9P3CPQ8"/>
<dbReference type="PANTHER" id="PTHR47332">
    <property type="entry name" value="SET DOMAIN-CONTAINING PROTEIN 5"/>
    <property type="match status" value="1"/>
</dbReference>
<accession>A0A9P3CPQ8</accession>
<dbReference type="GeneID" id="68292324"/>
<dbReference type="InterPro" id="IPR053185">
    <property type="entry name" value="SET_domain_protein"/>
</dbReference>
<dbReference type="InterPro" id="IPR001214">
    <property type="entry name" value="SET_dom"/>
</dbReference>
<proteinExistence type="predicted"/>
<dbReference type="EMBL" id="BOLY01000004">
    <property type="protein sequence ID" value="GIZ43525.1"/>
    <property type="molecule type" value="Genomic_DNA"/>
</dbReference>
<dbReference type="SMART" id="SM00317">
    <property type="entry name" value="SET"/>
    <property type="match status" value="1"/>
</dbReference>
<evidence type="ECO:0000313" key="3">
    <source>
        <dbReference type="Proteomes" id="UP000825890"/>
    </source>
</evidence>
<dbReference type="Gene3D" id="2.170.270.10">
    <property type="entry name" value="SET domain"/>
    <property type="match status" value="1"/>
</dbReference>
<dbReference type="Proteomes" id="UP000825890">
    <property type="component" value="Unassembled WGS sequence"/>
</dbReference>
<dbReference type="Pfam" id="PF00856">
    <property type="entry name" value="SET"/>
    <property type="match status" value="1"/>
</dbReference>
<reference evidence="2 3" key="1">
    <citation type="submission" date="2021-01" db="EMBL/GenBank/DDBJ databases">
        <title>Cercospora kikuchii MAFF 305040 whole genome shotgun sequence.</title>
        <authorList>
            <person name="Kashiwa T."/>
            <person name="Suzuki T."/>
        </authorList>
    </citation>
    <scope>NUCLEOTIDE SEQUENCE [LARGE SCALE GENOMIC DNA]</scope>
    <source>
        <strain evidence="2 3">MAFF 305040</strain>
    </source>
</reference>
<dbReference type="InterPro" id="IPR046341">
    <property type="entry name" value="SET_dom_sf"/>
</dbReference>
<sequence length="337" mass="37304">MAQAGPLLGNGVYYEIRNAGRKGRGAFALRNISAGTRILIDHPLFVIEKDEKDIRVDDILSKLSALSPTARRHFESLPFAPQYNAAPTDMQHYGRFHLNNFSMLGTAWGCFVHASRFNNSCLPNCTISQTKNGGLQIFVARSVSQGEELTFAYAQTLQYMTTDERQELLRHLLDGSACICELCSLPADQRVLSDMRRKIIRHLAFILRDGTDLEGGAPGQVTSSSFCPHPTFENLSEPAGYFVALAEAEGIGGLWVWNVYAKGVGELLKHFRTRTRQLPASVLRTMGTWMRRACDMKAKFVGTTDVARQANDDRFDWLTGAVGLLERTGGLLDAVGL</sequence>
<keyword evidence="3" id="KW-1185">Reference proteome</keyword>
<evidence type="ECO:0000313" key="2">
    <source>
        <dbReference type="EMBL" id="GIZ43525.1"/>
    </source>
</evidence>
<evidence type="ECO:0000259" key="1">
    <source>
        <dbReference type="PROSITE" id="PS50280"/>
    </source>
</evidence>
<dbReference type="SUPFAM" id="SSF82199">
    <property type="entry name" value="SET domain"/>
    <property type="match status" value="1"/>
</dbReference>
<dbReference type="RefSeq" id="XP_044658012.1">
    <property type="nucleotide sequence ID" value="XM_044802077.1"/>
</dbReference>
<name>A0A9P3CPQ8_9PEZI</name>
<dbReference type="CDD" id="cd20071">
    <property type="entry name" value="SET_SMYD"/>
    <property type="match status" value="1"/>
</dbReference>
<protein>
    <recommendedName>
        <fullName evidence="1">SET domain-containing protein</fullName>
    </recommendedName>
</protein>
<organism evidence="2 3">
    <name type="scientific">Cercospora kikuchii</name>
    <dbReference type="NCBI Taxonomy" id="84275"/>
    <lineage>
        <taxon>Eukaryota</taxon>
        <taxon>Fungi</taxon>
        <taxon>Dikarya</taxon>
        <taxon>Ascomycota</taxon>
        <taxon>Pezizomycotina</taxon>
        <taxon>Dothideomycetes</taxon>
        <taxon>Dothideomycetidae</taxon>
        <taxon>Mycosphaerellales</taxon>
        <taxon>Mycosphaerellaceae</taxon>
        <taxon>Cercospora</taxon>
    </lineage>
</organism>
<dbReference type="OrthoDB" id="265717at2759"/>
<comment type="caution">
    <text evidence="2">The sequence shown here is derived from an EMBL/GenBank/DDBJ whole genome shotgun (WGS) entry which is preliminary data.</text>
</comment>
<feature type="domain" description="SET" evidence="1">
    <location>
        <begin position="8"/>
        <end position="154"/>
    </location>
</feature>
<dbReference type="PANTHER" id="PTHR47332:SF2">
    <property type="entry name" value="SET-6"/>
    <property type="match status" value="1"/>
</dbReference>
<dbReference type="PROSITE" id="PS50280">
    <property type="entry name" value="SET"/>
    <property type="match status" value="1"/>
</dbReference>